<protein>
    <submittedName>
        <fullName evidence="2">Uncharacterized protein</fullName>
    </submittedName>
</protein>
<keyword evidence="3" id="KW-1185">Reference proteome</keyword>
<keyword evidence="1" id="KW-0812">Transmembrane</keyword>
<comment type="caution">
    <text evidence="2">The sequence shown here is derived from an EMBL/GenBank/DDBJ whole genome shotgun (WGS) entry which is preliminary data.</text>
</comment>
<dbReference type="STRING" id="52586.A0A0B1PFA1"/>
<gene>
    <name evidence="2" type="ORF">EV44_g2336</name>
</gene>
<evidence type="ECO:0000313" key="3">
    <source>
        <dbReference type="Proteomes" id="UP000030854"/>
    </source>
</evidence>
<dbReference type="OMA" id="DYARHDE"/>
<organism evidence="2 3">
    <name type="scientific">Uncinula necator</name>
    <name type="common">Grape powdery mildew</name>
    <dbReference type="NCBI Taxonomy" id="52586"/>
    <lineage>
        <taxon>Eukaryota</taxon>
        <taxon>Fungi</taxon>
        <taxon>Dikarya</taxon>
        <taxon>Ascomycota</taxon>
        <taxon>Pezizomycotina</taxon>
        <taxon>Leotiomycetes</taxon>
        <taxon>Erysiphales</taxon>
        <taxon>Erysiphaceae</taxon>
        <taxon>Erysiphe</taxon>
    </lineage>
</organism>
<dbReference type="PANTHER" id="PTHR37852:SF1">
    <property type="entry name" value="HIG1 DOMAIN-CONTAINING PROTEIN"/>
    <property type="match status" value="1"/>
</dbReference>
<dbReference type="AlphaFoldDB" id="A0A0B1PFA1"/>
<accession>A0A0B1PFA1</accession>
<dbReference type="OrthoDB" id="5584028at2759"/>
<evidence type="ECO:0000313" key="2">
    <source>
        <dbReference type="EMBL" id="KHJ35259.1"/>
    </source>
</evidence>
<dbReference type="Proteomes" id="UP000030854">
    <property type="component" value="Unassembled WGS sequence"/>
</dbReference>
<name>A0A0B1PFA1_UNCNE</name>
<proteinExistence type="predicted"/>
<keyword evidence="1" id="KW-1133">Transmembrane helix</keyword>
<evidence type="ECO:0000256" key="1">
    <source>
        <dbReference type="SAM" id="Phobius"/>
    </source>
</evidence>
<sequence>MQNLDENLSEQNQIVSSKVVTDQRRDEILWQESRLSLPFALRLPLATAIGFVSGTILGIGHGSKIAALRFRAENSHRLPTTPTGWYLYHKSKNYHTILGGVKEGAGMGLRLSTWTAAFFIVENIFDRWRGEKDFLNTIGGGLAVAGGFSWWNSMPAPTAARTAKLSLVVGLAYGLAQDVISLARGRELSYVNFILRGFSKDS</sequence>
<dbReference type="HOGENOM" id="CLU_085417_0_0_1"/>
<dbReference type="PANTHER" id="PTHR37852">
    <property type="entry name" value="YALI0B21208P"/>
    <property type="match status" value="1"/>
</dbReference>
<reference evidence="2 3" key="1">
    <citation type="journal article" date="2014" name="BMC Genomics">
        <title>Adaptive genomic structural variation in the grape powdery mildew pathogen, Erysiphe necator.</title>
        <authorList>
            <person name="Jones L."/>
            <person name="Riaz S."/>
            <person name="Morales-Cruz A."/>
            <person name="Amrine K.C."/>
            <person name="McGuire B."/>
            <person name="Gubler W.D."/>
            <person name="Walker M.A."/>
            <person name="Cantu D."/>
        </authorList>
    </citation>
    <scope>NUCLEOTIDE SEQUENCE [LARGE SCALE GENOMIC DNA]</scope>
    <source>
        <strain evidence="3">c</strain>
    </source>
</reference>
<keyword evidence="1" id="KW-0472">Membrane</keyword>
<feature type="transmembrane region" description="Helical" evidence="1">
    <location>
        <begin position="39"/>
        <end position="59"/>
    </location>
</feature>
<dbReference type="EMBL" id="JNVN01000452">
    <property type="protein sequence ID" value="KHJ35259.1"/>
    <property type="molecule type" value="Genomic_DNA"/>
</dbReference>